<accession>A0A4S8QSQ2</accession>
<keyword evidence="1" id="KW-0175">Coiled coil</keyword>
<protein>
    <submittedName>
        <fullName evidence="3">Uncharacterized protein</fullName>
    </submittedName>
</protein>
<organism evidence="3 4">
    <name type="scientific">Botrytis galanthina</name>
    <dbReference type="NCBI Taxonomy" id="278940"/>
    <lineage>
        <taxon>Eukaryota</taxon>
        <taxon>Fungi</taxon>
        <taxon>Dikarya</taxon>
        <taxon>Ascomycota</taxon>
        <taxon>Pezizomycotina</taxon>
        <taxon>Leotiomycetes</taxon>
        <taxon>Helotiales</taxon>
        <taxon>Sclerotiniaceae</taxon>
        <taxon>Botrytis</taxon>
    </lineage>
</organism>
<dbReference type="Proteomes" id="UP000308671">
    <property type="component" value="Unassembled WGS sequence"/>
</dbReference>
<sequence>MALLITPSSATATITVTKTLYDIVSLTTLSTVISHSLTANIANVTPTFPIDGTTSTFSPFASLTNNSSNITTSTTTKTNHGSDTWWMPLLAILVVVIFLVSIWGMILHIFSESESRWMYFLRYGINADDRAEEDKASKERQLREAKLKEELKKIDEEEAAYHKKVKDHDQIWVDFSRIVRFRTRAMNFSPKDDELYISDDYARFEATDQQKKLTELEILKILILEFEEKYATEIEWSLKHPVESKKLEMEYGYCIHRILRVENRMRVERNDPVADERDRVKMFEKFGWDPTDPFYKLP</sequence>
<name>A0A4S8QSQ2_9HELO</name>
<keyword evidence="2" id="KW-0472">Membrane</keyword>
<dbReference type="OrthoDB" id="3557326at2759"/>
<keyword evidence="2" id="KW-1133">Transmembrane helix</keyword>
<dbReference type="EMBL" id="PQXL01000266">
    <property type="protein sequence ID" value="THV48128.1"/>
    <property type="molecule type" value="Genomic_DNA"/>
</dbReference>
<dbReference type="AlphaFoldDB" id="A0A4S8QSQ2"/>
<evidence type="ECO:0000313" key="3">
    <source>
        <dbReference type="EMBL" id="THV48128.1"/>
    </source>
</evidence>
<evidence type="ECO:0000256" key="2">
    <source>
        <dbReference type="SAM" id="Phobius"/>
    </source>
</evidence>
<proteinExistence type="predicted"/>
<feature type="coiled-coil region" evidence="1">
    <location>
        <begin position="128"/>
        <end position="164"/>
    </location>
</feature>
<feature type="transmembrane region" description="Helical" evidence="2">
    <location>
        <begin position="85"/>
        <end position="110"/>
    </location>
</feature>
<keyword evidence="2" id="KW-0812">Transmembrane</keyword>
<evidence type="ECO:0000256" key="1">
    <source>
        <dbReference type="SAM" id="Coils"/>
    </source>
</evidence>
<reference evidence="3 4" key="1">
    <citation type="submission" date="2017-12" db="EMBL/GenBank/DDBJ databases">
        <title>Comparative genomics of Botrytis spp.</title>
        <authorList>
            <person name="Valero-Jimenez C.A."/>
            <person name="Tapia P."/>
            <person name="Veloso J."/>
            <person name="Silva-Moreno E."/>
            <person name="Staats M."/>
            <person name="Valdes J.H."/>
            <person name="Van Kan J.A.L."/>
        </authorList>
    </citation>
    <scope>NUCLEOTIDE SEQUENCE [LARGE SCALE GENOMIC DNA]</scope>
    <source>
        <strain evidence="3 4">MUCL435</strain>
    </source>
</reference>
<evidence type="ECO:0000313" key="4">
    <source>
        <dbReference type="Proteomes" id="UP000308671"/>
    </source>
</evidence>
<gene>
    <name evidence="3" type="ORF">BGAL_0266g00030</name>
</gene>
<keyword evidence="4" id="KW-1185">Reference proteome</keyword>
<comment type="caution">
    <text evidence="3">The sequence shown here is derived from an EMBL/GenBank/DDBJ whole genome shotgun (WGS) entry which is preliminary data.</text>
</comment>